<evidence type="ECO:0000313" key="3">
    <source>
        <dbReference type="EMBL" id="NYE46819.1"/>
    </source>
</evidence>
<keyword evidence="2" id="KW-0472">Membrane</keyword>
<dbReference type="AlphaFoldDB" id="A0A852TS26"/>
<gene>
    <name evidence="3" type="ORF">HDA32_001939</name>
</gene>
<feature type="transmembrane region" description="Helical" evidence="2">
    <location>
        <begin position="56"/>
        <end position="75"/>
    </location>
</feature>
<feature type="compositionally biased region" description="Basic and acidic residues" evidence="1">
    <location>
        <begin position="1"/>
        <end position="13"/>
    </location>
</feature>
<dbReference type="RefSeq" id="WP_179642864.1">
    <property type="nucleotide sequence ID" value="NZ_BAAAYY010000023.1"/>
</dbReference>
<evidence type="ECO:0000256" key="1">
    <source>
        <dbReference type="SAM" id="MobiDB-lite"/>
    </source>
</evidence>
<organism evidence="3 4">
    <name type="scientific">Spinactinospora alkalitolerans</name>
    <dbReference type="NCBI Taxonomy" id="687207"/>
    <lineage>
        <taxon>Bacteria</taxon>
        <taxon>Bacillati</taxon>
        <taxon>Actinomycetota</taxon>
        <taxon>Actinomycetes</taxon>
        <taxon>Streptosporangiales</taxon>
        <taxon>Nocardiopsidaceae</taxon>
        <taxon>Spinactinospora</taxon>
    </lineage>
</organism>
<protein>
    <submittedName>
        <fullName evidence="3">Uncharacterized protein</fullName>
    </submittedName>
</protein>
<evidence type="ECO:0000313" key="4">
    <source>
        <dbReference type="Proteomes" id="UP000589036"/>
    </source>
</evidence>
<keyword evidence="4" id="KW-1185">Reference proteome</keyword>
<accession>A0A852TS26</accession>
<feature type="transmembrane region" description="Helical" evidence="2">
    <location>
        <begin position="29"/>
        <end position="50"/>
    </location>
</feature>
<dbReference type="Proteomes" id="UP000589036">
    <property type="component" value="Unassembled WGS sequence"/>
</dbReference>
<keyword evidence="2" id="KW-0812">Transmembrane</keyword>
<name>A0A852TS26_9ACTN</name>
<dbReference type="EMBL" id="JACCCC010000001">
    <property type="protein sequence ID" value="NYE46819.1"/>
    <property type="molecule type" value="Genomic_DNA"/>
</dbReference>
<sequence length="106" mass="11505">MDRDDRQHNKGDEPDIGASFERSSHWGSWTSWVAVAIMIAGFVTGGLGLIMGPNWVVFGAGAALFVVGGLAGYLLGIQRDVVIVEPPERYHDDEGQRSGEAQPHRD</sequence>
<feature type="region of interest" description="Disordered" evidence="1">
    <location>
        <begin position="1"/>
        <end position="22"/>
    </location>
</feature>
<feature type="region of interest" description="Disordered" evidence="1">
    <location>
        <begin position="87"/>
        <end position="106"/>
    </location>
</feature>
<comment type="caution">
    <text evidence="3">The sequence shown here is derived from an EMBL/GenBank/DDBJ whole genome shotgun (WGS) entry which is preliminary data.</text>
</comment>
<evidence type="ECO:0000256" key="2">
    <source>
        <dbReference type="SAM" id="Phobius"/>
    </source>
</evidence>
<proteinExistence type="predicted"/>
<reference evidence="3 4" key="1">
    <citation type="submission" date="2020-07" db="EMBL/GenBank/DDBJ databases">
        <title>Sequencing the genomes of 1000 actinobacteria strains.</title>
        <authorList>
            <person name="Klenk H.-P."/>
        </authorList>
    </citation>
    <scope>NUCLEOTIDE SEQUENCE [LARGE SCALE GENOMIC DNA]</scope>
    <source>
        <strain evidence="3 4">CXB654</strain>
    </source>
</reference>
<keyword evidence="2" id="KW-1133">Transmembrane helix</keyword>